<sequence>MPLTKPANEDRPNPKRATNQYKPAQTEDFQQAETANPWRHRLAKVSLGSEARQFCNELTSVFIDFAKRADNNGENIAGVELNANDLGRGVKLMMWEALVETSILSSIYAIKIVERSKASNVLGSVTRIAGFVAAAKMFCARESERLRPAPHTQYSLGGAGPQSYRGPWKGEGTPVQGRVVSKTQSVVCFHRTNAKL</sequence>
<feature type="compositionally biased region" description="Polar residues" evidence="1">
    <location>
        <begin position="16"/>
        <end position="33"/>
    </location>
</feature>
<evidence type="ECO:0000256" key="1">
    <source>
        <dbReference type="SAM" id="MobiDB-lite"/>
    </source>
</evidence>
<keyword evidence="3" id="KW-1185">Reference proteome</keyword>
<dbReference type="AlphaFoldDB" id="K0R4A3"/>
<organism evidence="2 3">
    <name type="scientific">Thalassiosira oceanica</name>
    <name type="common">Marine diatom</name>
    <dbReference type="NCBI Taxonomy" id="159749"/>
    <lineage>
        <taxon>Eukaryota</taxon>
        <taxon>Sar</taxon>
        <taxon>Stramenopiles</taxon>
        <taxon>Ochrophyta</taxon>
        <taxon>Bacillariophyta</taxon>
        <taxon>Coscinodiscophyceae</taxon>
        <taxon>Thalassiosirophycidae</taxon>
        <taxon>Thalassiosirales</taxon>
        <taxon>Thalassiosiraceae</taxon>
        <taxon>Thalassiosira</taxon>
    </lineage>
</organism>
<evidence type="ECO:0000313" key="2">
    <source>
        <dbReference type="EMBL" id="EJK46464.1"/>
    </source>
</evidence>
<name>K0R4A3_THAOC</name>
<dbReference type="EMBL" id="AGNL01047742">
    <property type="protein sequence ID" value="EJK46464.1"/>
    <property type="molecule type" value="Genomic_DNA"/>
</dbReference>
<reference evidence="2 3" key="1">
    <citation type="journal article" date="2012" name="Genome Biol.">
        <title>Genome and low-iron response of an oceanic diatom adapted to chronic iron limitation.</title>
        <authorList>
            <person name="Lommer M."/>
            <person name="Specht M."/>
            <person name="Roy A.S."/>
            <person name="Kraemer L."/>
            <person name="Andreson R."/>
            <person name="Gutowska M.A."/>
            <person name="Wolf J."/>
            <person name="Bergner S.V."/>
            <person name="Schilhabel M.B."/>
            <person name="Klostermeier U.C."/>
            <person name="Beiko R.G."/>
            <person name="Rosenstiel P."/>
            <person name="Hippler M."/>
            <person name="Laroche J."/>
        </authorList>
    </citation>
    <scope>NUCLEOTIDE SEQUENCE [LARGE SCALE GENOMIC DNA]</scope>
    <source>
        <strain evidence="2 3">CCMP1005</strain>
    </source>
</reference>
<evidence type="ECO:0000313" key="3">
    <source>
        <dbReference type="Proteomes" id="UP000266841"/>
    </source>
</evidence>
<dbReference type="Proteomes" id="UP000266841">
    <property type="component" value="Unassembled WGS sequence"/>
</dbReference>
<gene>
    <name evidence="2" type="ORF">THAOC_34864</name>
</gene>
<feature type="region of interest" description="Disordered" evidence="1">
    <location>
        <begin position="1"/>
        <end position="33"/>
    </location>
</feature>
<protein>
    <submittedName>
        <fullName evidence="2">Uncharacterized protein</fullName>
    </submittedName>
</protein>
<comment type="caution">
    <text evidence="2">The sequence shown here is derived from an EMBL/GenBank/DDBJ whole genome shotgun (WGS) entry which is preliminary data.</text>
</comment>
<accession>K0R4A3</accession>
<proteinExistence type="predicted"/>